<dbReference type="STRING" id="235279.HH_0400"/>
<dbReference type="Proteomes" id="UP000002495">
    <property type="component" value="Chromosome"/>
</dbReference>
<accession>Q7VJ43</accession>
<sequence>MEKMIILNIEHKEHMFNHFRWFWIRSVYDFTQKDNVRSCFNYLRGEIIFTLGAYKDKGGIPTHQDISIMPDCSSHKAKKLFGDSQIAHYLCLDFVKSFYSNEEQNYIHLGFIYEKGSEIIKRRKDIGFSLTLKNARELYFDDCIAKEKYACFSEKAKECRVFWFGSYLFKK</sequence>
<dbReference type="RefSeq" id="WP_011115242.1">
    <property type="nucleotide sequence ID" value="NC_004917.1"/>
</dbReference>
<evidence type="ECO:0000313" key="1">
    <source>
        <dbReference type="EMBL" id="AAP76997.1"/>
    </source>
</evidence>
<dbReference type="HOGENOM" id="CLU_1658390_0_0_7"/>
<dbReference type="EMBL" id="AE017125">
    <property type="protein sequence ID" value="AAP76997.1"/>
    <property type="molecule type" value="Genomic_DNA"/>
</dbReference>
<proteinExistence type="predicted"/>
<name>Q7VJ43_HELHP</name>
<dbReference type="AlphaFoldDB" id="Q7VJ43"/>
<gene>
    <name evidence="1" type="ordered locus">HH_0400</name>
</gene>
<reference evidence="1 2" key="1">
    <citation type="journal article" date="2003" name="Proc. Natl. Acad. Sci. U.S.A.">
        <title>The complete genome sequence of the carcinogenic bacterium Helicobacter hepaticus.</title>
        <authorList>
            <person name="Suerbaum S."/>
            <person name="Josenhans C."/>
            <person name="Sterzenbach T."/>
            <person name="Drescher B."/>
            <person name="Brandt P."/>
            <person name="Bell M."/>
            <person name="Droege M."/>
            <person name="Fartmann B."/>
            <person name="Fischer H.-P."/>
            <person name="Ge Z."/>
            <person name="Hoerster A."/>
            <person name="Holland R."/>
            <person name="Klein K."/>
            <person name="Koenig J."/>
            <person name="Macko L."/>
            <person name="Mendz G.L."/>
            <person name="Nyakatura G."/>
            <person name="Schauer D.B."/>
            <person name="Shen Z."/>
            <person name="Weber J."/>
            <person name="Frosch M."/>
            <person name="Fox J.G."/>
        </authorList>
    </citation>
    <scope>NUCLEOTIDE SEQUENCE [LARGE SCALE GENOMIC DNA]</scope>
    <source>
        <strain evidence="2">ATCC 51449 / 3B1</strain>
    </source>
</reference>
<protein>
    <submittedName>
        <fullName evidence="1">Uncharacterized protein</fullName>
    </submittedName>
</protein>
<evidence type="ECO:0000313" key="2">
    <source>
        <dbReference type="Proteomes" id="UP000002495"/>
    </source>
</evidence>
<dbReference type="KEGG" id="hhe:HH_0400"/>
<dbReference type="OrthoDB" id="5328879at2"/>
<keyword evidence="2" id="KW-1185">Reference proteome</keyword>
<organism evidence="1 2">
    <name type="scientific">Helicobacter hepaticus (strain ATCC 51449 / 3B1)</name>
    <dbReference type="NCBI Taxonomy" id="235279"/>
    <lineage>
        <taxon>Bacteria</taxon>
        <taxon>Pseudomonadati</taxon>
        <taxon>Campylobacterota</taxon>
        <taxon>Epsilonproteobacteria</taxon>
        <taxon>Campylobacterales</taxon>
        <taxon>Helicobacteraceae</taxon>
        <taxon>Helicobacter</taxon>
    </lineage>
</organism>